<dbReference type="RefSeq" id="WP_263050408.1">
    <property type="nucleotide sequence ID" value="NZ_CP106735.1"/>
</dbReference>
<keyword evidence="1" id="KW-0732">Signal</keyword>
<keyword evidence="3" id="KW-1185">Reference proteome</keyword>
<sequence length="403" mass="43968">MNKYFSTLGIVLMALSLALISCNDDDDPTIEGGKYIILNAQEKFGAGYITSYDEFPSGDTEEITNQSLQTSTAFGFRSFGSWIFVRANPAGDAGLQKFIVNEDGSLAVGGFIANASQFLVVDETTGFYLDENRSTLKIQTFNPSTMQRTGDIDLTSLKDETVEYQVIGKHTLAAKEGKLYAGVTYGTTARGGFGDDVVDYIEFAVIDIATGSLDKTIKYEQGGLKSIGWGSSGNKMWTLGDDGALYFYSTGIGVAFEASSIIRIKAGETDFDANWRLNATDLGSQSKSSIATGLVKNGKIYIELASEDLSGDFANLQDDIFEYYTVDINTLQATKITGMPMHHYAYGNEQCITEVDGKLLFWVRNVADNIDAYYSLNSDGVSATQEFNLAHDGFMWGFVKLTD</sequence>
<dbReference type="EMBL" id="CP106735">
    <property type="protein sequence ID" value="UXX78663.1"/>
    <property type="molecule type" value="Genomic_DNA"/>
</dbReference>
<dbReference type="PROSITE" id="PS51257">
    <property type="entry name" value="PROKAR_LIPOPROTEIN"/>
    <property type="match status" value="1"/>
</dbReference>
<evidence type="ECO:0000256" key="1">
    <source>
        <dbReference type="SAM" id="SignalP"/>
    </source>
</evidence>
<gene>
    <name evidence="2" type="ORF">N7E81_14980</name>
</gene>
<accession>A0ABY6D0S2</accession>
<dbReference type="Proteomes" id="UP001062165">
    <property type="component" value="Chromosome"/>
</dbReference>
<proteinExistence type="predicted"/>
<feature type="chain" id="PRO_5045779371" description="DUF4374 domain-containing protein" evidence="1">
    <location>
        <begin position="24"/>
        <end position="403"/>
    </location>
</feature>
<evidence type="ECO:0000313" key="2">
    <source>
        <dbReference type="EMBL" id="UXX78663.1"/>
    </source>
</evidence>
<evidence type="ECO:0000313" key="3">
    <source>
        <dbReference type="Proteomes" id="UP001062165"/>
    </source>
</evidence>
<evidence type="ECO:0008006" key="4">
    <source>
        <dbReference type="Google" id="ProtNLM"/>
    </source>
</evidence>
<feature type="signal peptide" evidence="1">
    <location>
        <begin position="1"/>
        <end position="23"/>
    </location>
</feature>
<protein>
    <recommendedName>
        <fullName evidence="4">DUF4374 domain-containing protein</fullName>
    </recommendedName>
</protein>
<organism evidence="2 3">
    <name type="scientific">Reichenbachiella carrageenanivorans</name>
    <dbReference type="NCBI Taxonomy" id="2979869"/>
    <lineage>
        <taxon>Bacteria</taxon>
        <taxon>Pseudomonadati</taxon>
        <taxon>Bacteroidota</taxon>
        <taxon>Cytophagia</taxon>
        <taxon>Cytophagales</taxon>
        <taxon>Reichenbachiellaceae</taxon>
        <taxon>Reichenbachiella</taxon>
    </lineage>
</organism>
<dbReference type="SUPFAM" id="SSF82171">
    <property type="entry name" value="DPP6 N-terminal domain-like"/>
    <property type="match status" value="1"/>
</dbReference>
<reference evidence="2" key="1">
    <citation type="submission" date="2022-10" db="EMBL/GenBank/DDBJ databases">
        <title>Comparative genomics and taxonomic characterization of three novel marine species of genus Reichenbachiella exhibiting antioxidant and polysaccharide degradation activities.</title>
        <authorList>
            <person name="Muhammad N."/>
            <person name="Lee Y.-J."/>
            <person name="Ko J."/>
            <person name="Kim S.-G."/>
        </authorList>
    </citation>
    <scope>NUCLEOTIDE SEQUENCE</scope>
    <source>
        <strain evidence="2">Wsw4-B4</strain>
    </source>
</reference>
<name>A0ABY6D0S2_9BACT</name>